<evidence type="ECO:0000313" key="2">
    <source>
        <dbReference type="Proteomes" id="UP000265520"/>
    </source>
</evidence>
<protein>
    <submittedName>
        <fullName evidence="1">Uncharacterized protein</fullName>
    </submittedName>
</protein>
<comment type="caution">
    <text evidence="1">The sequence shown here is derived from an EMBL/GenBank/DDBJ whole genome shotgun (WGS) entry which is preliminary data.</text>
</comment>
<dbReference type="Proteomes" id="UP000265520">
    <property type="component" value="Unassembled WGS sequence"/>
</dbReference>
<sequence length="35" mass="3854">MVFWNLRVAQGHLARCAVHPSVARFLSASCAARQV</sequence>
<accession>A0A392T7F1</accession>
<reference evidence="1 2" key="1">
    <citation type="journal article" date="2018" name="Front. Plant Sci.">
        <title>Red Clover (Trifolium pratense) and Zigzag Clover (T. medium) - A Picture of Genomic Similarities and Differences.</title>
        <authorList>
            <person name="Dluhosova J."/>
            <person name="Istvanek J."/>
            <person name="Nedelnik J."/>
            <person name="Repkova J."/>
        </authorList>
    </citation>
    <scope>NUCLEOTIDE SEQUENCE [LARGE SCALE GENOMIC DNA]</scope>
    <source>
        <strain evidence="2">cv. 10/8</strain>
        <tissue evidence="1">Leaf</tissue>
    </source>
</reference>
<evidence type="ECO:0000313" key="1">
    <source>
        <dbReference type="EMBL" id="MCI57033.1"/>
    </source>
</evidence>
<keyword evidence="2" id="KW-1185">Reference proteome</keyword>
<proteinExistence type="predicted"/>
<dbReference type="AlphaFoldDB" id="A0A392T7F1"/>
<feature type="non-terminal residue" evidence="1">
    <location>
        <position position="35"/>
    </location>
</feature>
<dbReference type="EMBL" id="LXQA010522475">
    <property type="protein sequence ID" value="MCI57033.1"/>
    <property type="molecule type" value="Genomic_DNA"/>
</dbReference>
<name>A0A392T7F1_9FABA</name>
<organism evidence="1 2">
    <name type="scientific">Trifolium medium</name>
    <dbReference type="NCBI Taxonomy" id="97028"/>
    <lineage>
        <taxon>Eukaryota</taxon>
        <taxon>Viridiplantae</taxon>
        <taxon>Streptophyta</taxon>
        <taxon>Embryophyta</taxon>
        <taxon>Tracheophyta</taxon>
        <taxon>Spermatophyta</taxon>
        <taxon>Magnoliopsida</taxon>
        <taxon>eudicotyledons</taxon>
        <taxon>Gunneridae</taxon>
        <taxon>Pentapetalae</taxon>
        <taxon>rosids</taxon>
        <taxon>fabids</taxon>
        <taxon>Fabales</taxon>
        <taxon>Fabaceae</taxon>
        <taxon>Papilionoideae</taxon>
        <taxon>50 kb inversion clade</taxon>
        <taxon>NPAAA clade</taxon>
        <taxon>Hologalegina</taxon>
        <taxon>IRL clade</taxon>
        <taxon>Trifolieae</taxon>
        <taxon>Trifolium</taxon>
    </lineage>
</organism>